<organism evidence="3 4">
    <name type="scientific">Marasmius oreades</name>
    <name type="common">fairy-ring Marasmius</name>
    <dbReference type="NCBI Taxonomy" id="181124"/>
    <lineage>
        <taxon>Eukaryota</taxon>
        <taxon>Fungi</taxon>
        <taxon>Dikarya</taxon>
        <taxon>Basidiomycota</taxon>
        <taxon>Agaricomycotina</taxon>
        <taxon>Agaricomycetes</taxon>
        <taxon>Agaricomycetidae</taxon>
        <taxon>Agaricales</taxon>
        <taxon>Marasmiineae</taxon>
        <taxon>Marasmiaceae</taxon>
        <taxon>Marasmius</taxon>
    </lineage>
</organism>
<name>A0A9P7RVZ7_9AGAR</name>
<dbReference type="Proteomes" id="UP001049176">
    <property type="component" value="Chromosome 6"/>
</dbReference>
<evidence type="ECO:0000313" key="4">
    <source>
        <dbReference type="Proteomes" id="UP001049176"/>
    </source>
</evidence>
<dbReference type="AlphaFoldDB" id="A0A9P7RVZ7"/>
<gene>
    <name evidence="3" type="ORF">E1B28_009864</name>
</gene>
<evidence type="ECO:0000256" key="1">
    <source>
        <dbReference type="SAM" id="Coils"/>
    </source>
</evidence>
<evidence type="ECO:0000256" key="2">
    <source>
        <dbReference type="SAM" id="MobiDB-lite"/>
    </source>
</evidence>
<dbReference type="KEGG" id="more:E1B28_009864"/>
<comment type="caution">
    <text evidence="3">The sequence shown here is derived from an EMBL/GenBank/DDBJ whole genome shotgun (WGS) entry which is preliminary data.</text>
</comment>
<feature type="region of interest" description="Disordered" evidence="2">
    <location>
        <begin position="143"/>
        <end position="172"/>
    </location>
</feature>
<keyword evidence="4" id="KW-1185">Reference proteome</keyword>
<feature type="region of interest" description="Disordered" evidence="2">
    <location>
        <begin position="585"/>
        <end position="629"/>
    </location>
</feature>
<feature type="coiled-coil region" evidence="1">
    <location>
        <begin position="362"/>
        <end position="389"/>
    </location>
</feature>
<accession>A0A9P7RVZ7</accession>
<reference evidence="3" key="1">
    <citation type="journal article" date="2021" name="Genome Biol. Evol.">
        <title>The assembled and annotated genome of the fairy-ring fungus Marasmius oreades.</title>
        <authorList>
            <person name="Hiltunen M."/>
            <person name="Ament-Velasquez S.L."/>
            <person name="Johannesson H."/>
        </authorList>
    </citation>
    <scope>NUCLEOTIDE SEQUENCE</scope>
    <source>
        <strain evidence="3">03SP1</strain>
    </source>
</reference>
<feature type="compositionally biased region" description="Polar residues" evidence="2">
    <location>
        <begin position="665"/>
        <end position="684"/>
    </location>
</feature>
<dbReference type="EMBL" id="CM032186">
    <property type="protein sequence ID" value="KAG7090779.1"/>
    <property type="molecule type" value="Genomic_DNA"/>
</dbReference>
<keyword evidence="1" id="KW-0175">Coiled coil</keyword>
<feature type="region of interest" description="Disordered" evidence="2">
    <location>
        <begin position="658"/>
        <end position="684"/>
    </location>
</feature>
<dbReference type="RefSeq" id="XP_043007249.1">
    <property type="nucleotide sequence ID" value="XM_043154791.1"/>
</dbReference>
<feature type="compositionally biased region" description="Polar residues" evidence="2">
    <location>
        <begin position="143"/>
        <end position="153"/>
    </location>
</feature>
<protein>
    <submittedName>
        <fullName evidence="3">Uncharacterized protein</fullName>
    </submittedName>
</protein>
<dbReference type="GeneID" id="66078940"/>
<feature type="compositionally biased region" description="Low complexity" evidence="2">
    <location>
        <begin position="154"/>
        <end position="170"/>
    </location>
</feature>
<feature type="region of interest" description="Disordered" evidence="2">
    <location>
        <begin position="1"/>
        <end position="42"/>
    </location>
</feature>
<feature type="compositionally biased region" description="Low complexity" evidence="2">
    <location>
        <begin position="1"/>
        <end position="14"/>
    </location>
</feature>
<dbReference type="OrthoDB" id="21648at2759"/>
<proteinExistence type="predicted"/>
<sequence>MARATRSSVSSSTATKKRKRTEDDDSTDVPPTKQTKSQDDVVDQSIHIQKEEADKILAVLEMIDVQGLLDRVFPLPSDESKSFSFRALLKDCAEHPLSVLQSAVQKLFPISSHPRALPSKPAAQQLRFCQLALSLLNQASHTRLPSNEAGSDNSAEQQSDETSSQDESPSNRYLSPRYALVQHLPQGDYWTSVNSSIPSDISRELRDLPHGHADLVAILPFARSSKPFSSVPNLGSYHTKVLPSHINKMPVERRISRGSFLDYGPYSSFAPTFDQDGTEIGRQELGEHYLAQNAKRKEKSRKLKLWAEHRHRARAMDSIVMRSDEHDDTVEVEEIKSGNFEQELQELLPSHEVDSIKAGLRSLELESAVQELLDRNRKALERLQDLQYRRLVAEGGGSTGVEEGSEEWDTAHGILDSLTILASLRPRSSMGEHPPFVLTPSALHALHRTLPLAPTSGWHGNLPPGRSTALRDDSTVKIRPGVPVPAATVAAPIPTPAANAAATTQSYPSFPYTQAQSQYGKVNAGGTGATTYVLPYKHGASAYYSAQQQGSYYATTQTYAATGHQPYTYSGGWYNNYTPPANVTTTNTAGSSSGTATPTASAPSYTSFFGSSQQSTTSGSTSTPAQKRPSLAVANTVSQNGLTAANNAATPVAAGGVALPLPLRSNGQQSSFNGHSPSTSTPAK</sequence>
<evidence type="ECO:0000313" key="3">
    <source>
        <dbReference type="EMBL" id="KAG7090779.1"/>
    </source>
</evidence>
<feature type="compositionally biased region" description="Low complexity" evidence="2">
    <location>
        <begin position="585"/>
        <end position="623"/>
    </location>
</feature>